<dbReference type="InterPro" id="IPR015071">
    <property type="entry name" value="BOFC_N"/>
</dbReference>
<dbReference type="RefSeq" id="WP_119545554.1">
    <property type="nucleotide sequence ID" value="NZ_QXIR01000003.1"/>
</dbReference>
<feature type="domain" description="Bypass-of-forespore C N-terminal" evidence="3">
    <location>
        <begin position="54"/>
        <end position="103"/>
    </location>
</feature>
<dbReference type="Gene3D" id="3.30.70.1740">
    <property type="entry name" value="Bypass-of-forespore C, C-terminal domain"/>
    <property type="match status" value="1"/>
</dbReference>
<dbReference type="Proteomes" id="UP000265801">
    <property type="component" value="Unassembled WGS sequence"/>
</dbReference>
<organism evidence="4 5">
    <name type="scientific">Bacillus salacetis</name>
    <dbReference type="NCBI Taxonomy" id="2315464"/>
    <lineage>
        <taxon>Bacteria</taxon>
        <taxon>Bacillati</taxon>
        <taxon>Bacillota</taxon>
        <taxon>Bacilli</taxon>
        <taxon>Bacillales</taxon>
        <taxon>Bacillaceae</taxon>
        <taxon>Bacillus</taxon>
    </lineage>
</organism>
<feature type="transmembrane region" description="Helical" evidence="1">
    <location>
        <begin position="6"/>
        <end position="23"/>
    </location>
</feature>
<evidence type="ECO:0000313" key="4">
    <source>
        <dbReference type="EMBL" id="RIW37673.1"/>
    </source>
</evidence>
<comment type="caution">
    <text evidence="4">The sequence shown here is derived from an EMBL/GenBank/DDBJ whole genome shotgun (WGS) entry which is preliminary data.</text>
</comment>
<keyword evidence="1" id="KW-0812">Transmembrane</keyword>
<protein>
    <submittedName>
        <fullName evidence="4">Regulator</fullName>
    </submittedName>
</protein>
<keyword evidence="1" id="KW-0472">Membrane</keyword>
<sequence>MTVKIRLVFMVLLLMGAFYFTFFHDDGKMGKEAAENPAASQQTDADPDPAVHTVDVILERVYLDGEVSEEIKSETIWSMEDFWAAYAAWELVDMSEEQVVFRQAVDDISPLMKSNGYFGISDEGVLSIFNGKPGQSEIIQSFFQIDIKRLESKQHDELVKGIPVKSKQSYEQVIQSFQPYSMNDDASFE</sequence>
<name>A0A3A1R8K6_9BACI</name>
<dbReference type="OrthoDB" id="2678751at2"/>
<dbReference type="EMBL" id="QXIR01000003">
    <property type="protein sequence ID" value="RIW37673.1"/>
    <property type="molecule type" value="Genomic_DNA"/>
</dbReference>
<dbReference type="InterPro" id="IPR015050">
    <property type="entry name" value="BofC_C"/>
</dbReference>
<feature type="domain" description="Bypass of forespore C C-terminal" evidence="2">
    <location>
        <begin position="106"/>
        <end position="178"/>
    </location>
</feature>
<keyword evidence="1" id="KW-1133">Transmembrane helix</keyword>
<evidence type="ECO:0000259" key="3">
    <source>
        <dbReference type="Pfam" id="PF08977"/>
    </source>
</evidence>
<gene>
    <name evidence="4" type="ORF">D3H55_03625</name>
</gene>
<dbReference type="Gene3D" id="3.10.20.420">
    <property type="entry name" value="Bypass-of-forespore C, N-terminal domain"/>
    <property type="match status" value="1"/>
</dbReference>
<evidence type="ECO:0000259" key="2">
    <source>
        <dbReference type="Pfam" id="PF08955"/>
    </source>
</evidence>
<evidence type="ECO:0000256" key="1">
    <source>
        <dbReference type="SAM" id="Phobius"/>
    </source>
</evidence>
<reference evidence="4 5" key="1">
    <citation type="submission" date="2018-09" db="EMBL/GenBank/DDBJ databases">
        <title>Bacillus saliacetes sp. nov., isolated from Thai shrimp paste (Ka-pi).</title>
        <authorList>
            <person name="Daroonpunt R."/>
            <person name="Tanasupawat S."/>
            <person name="Yiamsombut S."/>
        </authorList>
    </citation>
    <scope>NUCLEOTIDE SEQUENCE [LARGE SCALE GENOMIC DNA]</scope>
    <source>
        <strain evidence="4 5">SKP7-4</strain>
    </source>
</reference>
<dbReference type="InterPro" id="IPR038118">
    <property type="entry name" value="BOFC_N_sf"/>
</dbReference>
<keyword evidence="5" id="KW-1185">Reference proteome</keyword>
<proteinExistence type="predicted"/>
<dbReference type="Pfam" id="PF08955">
    <property type="entry name" value="BofC_C"/>
    <property type="match status" value="1"/>
</dbReference>
<accession>A0A3A1R8K6</accession>
<dbReference type="AlphaFoldDB" id="A0A3A1R8K6"/>
<dbReference type="Pfam" id="PF08977">
    <property type="entry name" value="BOFC_N"/>
    <property type="match status" value="1"/>
</dbReference>
<evidence type="ECO:0000313" key="5">
    <source>
        <dbReference type="Proteomes" id="UP000265801"/>
    </source>
</evidence>
<dbReference type="InterPro" id="IPR038117">
    <property type="entry name" value="BofC_C_sf"/>
</dbReference>